<organism evidence="6 7">
    <name type="scientific">Serratia aquatilis</name>
    <dbReference type="NCBI Taxonomy" id="1737515"/>
    <lineage>
        <taxon>Bacteria</taxon>
        <taxon>Pseudomonadati</taxon>
        <taxon>Pseudomonadota</taxon>
        <taxon>Gammaproteobacteria</taxon>
        <taxon>Enterobacterales</taxon>
        <taxon>Yersiniaceae</taxon>
        <taxon>Serratia</taxon>
    </lineage>
</organism>
<feature type="transmembrane region" description="Helical" evidence="5">
    <location>
        <begin position="410"/>
        <end position="427"/>
    </location>
</feature>
<gene>
    <name evidence="6" type="ORF">ACFFJ3_01975</name>
</gene>
<feature type="transmembrane region" description="Helical" evidence="5">
    <location>
        <begin position="184"/>
        <end position="202"/>
    </location>
</feature>
<feature type="transmembrane region" description="Helical" evidence="5">
    <location>
        <begin position="94"/>
        <end position="110"/>
    </location>
</feature>
<sequence>MSQKDSTHSFDPLDMRNYSLEKFKEIKSGIWMERIKFIGMPLAILLFLAFHLQWIGAIEIFETQTKVPPANCYSATGIFLASLVLWLTEAIPNYLTSLIVVVVVILTGTMKMRPAFAMLGEPVMILNIASFIMASALVVTGLAKRMSVWLLVRMGHKMGLLFWCFILLNLILGAFISATSAKTALLLPLFMVISAIYGATGGEKRNNVGRNMVLLNLLANNVSASAFITGSAANLLAAAMLEQAGYKVFYGDWFMALFPLALIQCAIAWYTGTRWIFPIKKEDTVPKIEGGMTRLQSELKQLGPITAAEIRAALTFLVVLLLWSTDRLHGMRAEVIAVAGACVVLMPSVCKLPRMGVMKWNDADIPWHMLMFSFGAYVLGGMVDQTDIVGLYIHKLFDQWQIDPAGTGKLMVFAVLSAVFAITTLISESKTARTIIMFPIIISIAKKFGWDVIGFCLPMAFLINQVYVLYFNSKPANISYLLDHYSTGESFKYGMIQMVIIWALLILWTQYVMPLMGFNSALW</sequence>
<evidence type="ECO:0000256" key="2">
    <source>
        <dbReference type="ARBA" id="ARBA00022692"/>
    </source>
</evidence>
<proteinExistence type="predicted"/>
<feature type="transmembrane region" description="Helical" evidence="5">
    <location>
        <begin position="302"/>
        <end position="323"/>
    </location>
</feature>
<reference evidence="6 7" key="1">
    <citation type="submission" date="2024-09" db="EMBL/GenBank/DDBJ databases">
        <authorList>
            <person name="Sun Q."/>
            <person name="Mori K."/>
        </authorList>
    </citation>
    <scope>NUCLEOTIDE SEQUENCE [LARGE SCALE GENOMIC DNA]</scope>
    <source>
        <strain evidence="6 7">CCM 8626</strain>
    </source>
</reference>
<dbReference type="InterPro" id="IPR001898">
    <property type="entry name" value="SLC13A/DASS"/>
</dbReference>
<dbReference type="EMBL" id="JBHLXG010000003">
    <property type="protein sequence ID" value="MFC0225285.1"/>
    <property type="molecule type" value="Genomic_DNA"/>
</dbReference>
<evidence type="ECO:0000313" key="7">
    <source>
        <dbReference type="Proteomes" id="UP001589792"/>
    </source>
</evidence>
<keyword evidence="2 5" id="KW-0812">Transmembrane</keyword>
<dbReference type="Pfam" id="PF00939">
    <property type="entry name" value="Na_sulph_symp"/>
    <property type="match status" value="1"/>
</dbReference>
<accession>A0ABV6E8M3</accession>
<feature type="transmembrane region" description="Helical" evidence="5">
    <location>
        <begin position="37"/>
        <end position="55"/>
    </location>
</feature>
<feature type="transmembrane region" description="Helical" evidence="5">
    <location>
        <begin position="335"/>
        <end position="353"/>
    </location>
</feature>
<dbReference type="RefSeq" id="WP_380672447.1">
    <property type="nucleotide sequence ID" value="NZ_CP173186.1"/>
</dbReference>
<keyword evidence="7" id="KW-1185">Reference proteome</keyword>
<evidence type="ECO:0000256" key="5">
    <source>
        <dbReference type="SAM" id="Phobius"/>
    </source>
</evidence>
<evidence type="ECO:0000313" key="6">
    <source>
        <dbReference type="EMBL" id="MFC0225285.1"/>
    </source>
</evidence>
<protein>
    <submittedName>
        <fullName evidence="6">SLC13 family permease</fullName>
    </submittedName>
</protein>
<evidence type="ECO:0000256" key="1">
    <source>
        <dbReference type="ARBA" id="ARBA00004141"/>
    </source>
</evidence>
<comment type="subcellular location">
    <subcellularLocation>
        <location evidence="1">Membrane</location>
        <topology evidence="1">Multi-pass membrane protein</topology>
    </subcellularLocation>
</comment>
<keyword evidence="3 5" id="KW-1133">Transmembrane helix</keyword>
<name>A0ABV6E8M3_9GAMM</name>
<dbReference type="PANTHER" id="PTHR10283:SF92">
    <property type="entry name" value="LOW-AFFINITY PHOSPHATE TRANSPORTER PHO91"/>
    <property type="match status" value="1"/>
</dbReference>
<feature type="transmembrane region" description="Helical" evidence="5">
    <location>
        <begin position="116"/>
        <end position="139"/>
    </location>
</feature>
<dbReference type="PANTHER" id="PTHR10283">
    <property type="entry name" value="SOLUTE CARRIER FAMILY 13 MEMBER"/>
    <property type="match status" value="1"/>
</dbReference>
<keyword evidence="4 5" id="KW-0472">Membrane</keyword>
<evidence type="ECO:0000256" key="4">
    <source>
        <dbReference type="ARBA" id="ARBA00023136"/>
    </source>
</evidence>
<feature type="transmembrane region" description="Helical" evidence="5">
    <location>
        <begin position="448"/>
        <end position="470"/>
    </location>
</feature>
<feature type="transmembrane region" description="Helical" evidence="5">
    <location>
        <begin position="214"/>
        <end position="241"/>
    </location>
</feature>
<dbReference type="Proteomes" id="UP001589792">
    <property type="component" value="Unassembled WGS sequence"/>
</dbReference>
<evidence type="ECO:0000256" key="3">
    <source>
        <dbReference type="ARBA" id="ARBA00022989"/>
    </source>
</evidence>
<feature type="transmembrane region" description="Helical" evidence="5">
    <location>
        <begin position="253"/>
        <end position="271"/>
    </location>
</feature>
<comment type="caution">
    <text evidence="6">The sequence shown here is derived from an EMBL/GenBank/DDBJ whole genome shotgun (WGS) entry which is preliminary data.</text>
</comment>
<feature type="transmembrane region" description="Helical" evidence="5">
    <location>
        <begin position="160"/>
        <end position="178"/>
    </location>
</feature>